<reference evidence="1 2" key="6">
    <citation type="journal article" date="1999" name="Virology">
        <title>Chlorella virus PBCV-1 encodes a functional homospermidine synthase.</title>
        <authorList>
            <person name="Kaiser A."/>
            <person name="Vollmert M."/>
            <person name="Tholl D."/>
            <person name="Graves M.V."/>
            <person name="Gurnon J.R."/>
            <person name="Xing W."/>
            <person name="Lisec A.D."/>
            <person name="Nickerson K.W."/>
            <person name="Van Etten J.L."/>
        </authorList>
    </citation>
    <scope>NUCLEOTIDE SEQUENCE [LARGE SCALE GENOMIC DNA]</scope>
</reference>
<dbReference type="EMBL" id="JF411744">
    <property type="protein sequence ID" value="AAC96723.1"/>
    <property type="molecule type" value="Genomic_DNA"/>
</dbReference>
<organismHost>
    <name type="scientific">Chlorella</name>
    <dbReference type="NCBI Taxonomy" id="3071"/>
</organismHost>
<dbReference type="PIR" id="T17855">
    <property type="entry name" value="T17855"/>
</dbReference>
<dbReference type="KEGG" id="vg:918269"/>
<protein>
    <submittedName>
        <fullName evidence="1">Uncharacterized protein</fullName>
    </submittedName>
</protein>
<reference evidence="1 2" key="7">
    <citation type="journal article" date="2000" name="Virology">
        <title>Characterization of a beta-1,3-glucanase encoded by chlorella virus PBCV-1.</title>
        <authorList>
            <person name="Sun L."/>
            <person name="Gurnon J.R."/>
            <person name="Adams B.J."/>
            <person name="Graves M.V."/>
            <person name="Van Etten J.L."/>
        </authorList>
    </citation>
    <scope>NUCLEOTIDE SEQUENCE [LARGE SCALE GENOMIC DNA]</scope>
</reference>
<evidence type="ECO:0000313" key="1">
    <source>
        <dbReference type="EMBL" id="AAC96723.1"/>
    </source>
</evidence>
<dbReference type="GeneID" id="918269"/>
<reference evidence="1 2" key="1">
    <citation type="journal article" date="1995" name="Virology">
        <title>Analysis of 45 kb of DNA located at the left end of the chlorella virus PBCV-1 genome.</title>
        <authorList>
            <person name="Lu Z."/>
            <person name="Li Y."/>
            <person name="Zhang Y."/>
            <person name="Kutish G.F."/>
            <person name="Rock D.L."/>
            <person name="Van Etten J.L."/>
        </authorList>
    </citation>
    <scope>NUCLEOTIDE SEQUENCE [LARGE SCALE GENOMIC DNA]</scope>
</reference>
<name>Q84669_PBCV1</name>
<reference evidence="1 2" key="3">
    <citation type="journal article" date="1996" name="Virology">
        <title>Analysis of 94 kb of the chlorella virus PBCV-1 330-kb genome: map positions 88 to 182.</title>
        <authorList>
            <person name="Lu Z."/>
            <person name="Li Y."/>
            <person name="Que Q."/>
            <person name="Kutish G.F."/>
            <person name="Rock D.L."/>
            <person name="Van Etten J.L."/>
        </authorList>
    </citation>
    <scope>NUCLEOTIDE SEQUENCE [LARGE SCALE GENOMIC DNA]</scope>
</reference>
<keyword evidence="2" id="KW-1185">Reference proteome</keyword>
<reference evidence="1 2" key="4">
    <citation type="journal article" date="1996" name="Virology">
        <title>Analysis of 76 kb of the chlorella virus PBCV-1 330-kb genome: map positions 182 to 258.</title>
        <authorList>
            <person name="Kutish G.F."/>
            <person name="Li Y."/>
            <person name="Lu Z."/>
            <person name="Furuta M."/>
            <person name="Rock D.L."/>
            <person name="Van Etten J.L."/>
        </authorList>
    </citation>
    <scope>NUCLEOTIDE SEQUENCE [LARGE SCALE GENOMIC DNA]</scope>
</reference>
<dbReference type="RefSeq" id="NP_048712.1">
    <property type="nucleotide sequence ID" value="NC_000852.5"/>
</dbReference>
<reference evidence="1 2" key="5">
    <citation type="journal article" date="1997" name="Virology">
        <title>Analysis of 74 kb of DNA located at the right end of the 330-kb chlorella virus PBCV-1 genome.</title>
        <authorList>
            <person name="Li Y."/>
            <person name="Lu Z."/>
            <person name="Sun L."/>
            <person name="Ropp S."/>
            <person name="Kutish G.F."/>
            <person name="Rock D.L."/>
            <person name="Van Etten J.L."/>
        </authorList>
    </citation>
    <scope>NUCLEOTIDE SEQUENCE [LARGE SCALE GENOMIC DNA]</scope>
</reference>
<accession>Q84669</accession>
<gene>
    <name evidence="1" type="primary">a355L</name>
</gene>
<reference evidence="1 2" key="2">
    <citation type="journal article" date="1995" name="Virology">
        <title>Analysis of 43 kb of the Chlorella virus PBCV-1 330-kb genome: map positions 45 to 88.</title>
        <authorList>
            <person name="Li Y."/>
            <person name="Lu Z."/>
            <person name="Burbank D.E."/>
            <person name="Kutish G.F."/>
            <person name="Rock D.L."/>
            <person name="Van Etten J.L."/>
        </authorList>
    </citation>
    <scope>NUCLEOTIDE SEQUENCE [LARGE SCALE GENOMIC DNA]</scope>
</reference>
<organism evidence="1 2">
    <name type="scientific">Paramecium bursaria Chlorella virus 1</name>
    <name type="common">PBCV-1</name>
    <dbReference type="NCBI Taxonomy" id="10506"/>
    <lineage>
        <taxon>Viruses</taxon>
        <taxon>Varidnaviria</taxon>
        <taxon>Bamfordvirae</taxon>
        <taxon>Nucleocytoviricota</taxon>
        <taxon>Megaviricetes</taxon>
        <taxon>Algavirales</taxon>
        <taxon>Phycodnaviridae</taxon>
        <taxon>Chlorovirus</taxon>
        <taxon>Chlorovirus vanettense</taxon>
    </lineage>
</organism>
<dbReference type="Proteomes" id="UP000000862">
    <property type="component" value="Segment"/>
</dbReference>
<sequence>MACTLCCFPFTYNIGYPFEVCICDTSITFVAYFEYRFTRNLFEISIFAPGTTFHISPGRSSKTLYENPCCFR</sequence>
<proteinExistence type="predicted"/>
<evidence type="ECO:0000313" key="2">
    <source>
        <dbReference type="Proteomes" id="UP000000862"/>
    </source>
</evidence>
<reference evidence="1 2" key="8">
    <citation type="journal article" date="2010" name="J. Virol.">
        <title>Microarray analysis of Paramecium bursaria chlorella virus 1 transcription.</title>
        <authorList>
            <person name="Yanai-Balser G.M."/>
            <person name="Duncan G.A."/>
            <person name="Eudy J.D."/>
            <person name="Wang D."/>
            <person name="Li X."/>
            <person name="Agarkova I.V."/>
            <person name="Dunigan D.D."/>
            <person name="Van Etten J.L."/>
        </authorList>
    </citation>
    <scope>NUCLEOTIDE SEQUENCE [LARGE SCALE GENOMIC DNA]</scope>
</reference>